<dbReference type="Proteomes" id="UP001159428">
    <property type="component" value="Unassembled WGS sequence"/>
</dbReference>
<accession>A0AAU9W5L8</accession>
<feature type="compositionally biased region" description="Acidic residues" evidence="1">
    <location>
        <begin position="158"/>
        <end position="167"/>
    </location>
</feature>
<feature type="compositionally biased region" description="Polar residues" evidence="1">
    <location>
        <begin position="145"/>
        <end position="155"/>
    </location>
</feature>
<feature type="non-terminal residue" evidence="2">
    <location>
        <position position="1"/>
    </location>
</feature>
<name>A0AAU9W5L8_9CNID</name>
<feature type="compositionally biased region" description="Basic and acidic residues" evidence="1">
    <location>
        <begin position="179"/>
        <end position="214"/>
    </location>
</feature>
<feature type="compositionally biased region" description="Basic and acidic residues" evidence="1">
    <location>
        <begin position="238"/>
        <end position="247"/>
    </location>
</feature>
<feature type="compositionally biased region" description="Acidic residues" evidence="1">
    <location>
        <begin position="216"/>
        <end position="237"/>
    </location>
</feature>
<reference evidence="2 3" key="1">
    <citation type="submission" date="2022-05" db="EMBL/GenBank/DDBJ databases">
        <authorList>
            <consortium name="Genoscope - CEA"/>
            <person name="William W."/>
        </authorList>
    </citation>
    <scope>NUCLEOTIDE SEQUENCE [LARGE SCALE GENOMIC DNA]</scope>
</reference>
<evidence type="ECO:0000256" key="1">
    <source>
        <dbReference type="SAM" id="MobiDB-lite"/>
    </source>
</evidence>
<sequence length="434" mass="49565">GHHRHRLKELGKQKNLRGSLKEEKLLANGKYKVIGRNPKANQTTRDATERSFALLSRTYSLKIKKKEASIHHKRTNHNFPSKISPQIFQKSPFIKQEVRNSRAPKASFVKVPSSAPRDSFEIVSEGKGSTQSKTKDEVLLETLMQADTDSDSNPPITDDSEQDENEDISVPRSNRNSVHRTDNKERPDDTDEVKLPHTDDLETKEQSRYDHNNNVDDGDDDDEPDDDKEDANEDEDDAKEKKPVKIENQESQLQKIKHDENQNISPYEISDQMSQDLTRIHGGIEDPTAALAYQERHLKAMNELRAYSARIRQKMLQRLRFSYGNIVNQNTLLVPQYYISQPLTVPEVAVKVPSLVRPSTSVFRAAFLKPMQRTYSLPQSNNQGYSINVNGLRGVFSKTPGYVVRFHSPDSEVTVVKKQHVTDPTRVRALKNVY</sequence>
<organism evidence="2 3">
    <name type="scientific">Pocillopora meandrina</name>
    <dbReference type="NCBI Taxonomy" id="46732"/>
    <lineage>
        <taxon>Eukaryota</taxon>
        <taxon>Metazoa</taxon>
        <taxon>Cnidaria</taxon>
        <taxon>Anthozoa</taxon>
        <taxon>Hexacorallia</taxon>
        <taxon>Scleractinia</taxon>
        <taxon>Astrocoeniina</taxon>
        <taxon>Pocilloporidae</taxon>
        <taxon>Pocillopora</taxon>
    </lineage>
</organism>
<proteinExistence type="predicted"/>
<gene>
    <name evidence="2" type="ORF">PMEA_00031298</name>
</gene>
<evidence type="ECO:0000313" key="3">
    <source>
        <dbReference type="Proteomes" id="UP001159428"/>
    </source>
</evidence>
<feature type="region of interest" description="Disordered" evidence="1">
    <location>
        <begin position="98"/>
        <end position="247"/>
    </location>
</feature>
<keyword evidence="3" id="KW-1185">Reference proteome</keyword>
<dbReference type="AlphaFoldDB" id="A0AAU9W5L8"/>
<evidence type="ECO:0000313" key="2">
    <source>
        <dbReference type="EMBL" id="CAH3044648.1"/>
    </source>
</evidence>
<protein>
    <submittedName>
        <fullName evidence="2">Uncharacterized protein</fullName>
    </submittedName>
</protein>
<comment type="caution">
    <text evidence="2">The sequence shown here is derived from an EMBL/GenBank/DDBJ whole genome shotgun (WGS) entry which is preliminary data.</text>
</comment>
<dbReference type="EMBL" id="CALNXJ010000007">
    <property type="protein sequence ID" value="CAH3044648.1"/>
    <property type="molecule type" value="Genomic_DNA"/>
</dbReference>